<gene>
    <name evidence="3" type="ORF">NBR_LOCUS2556</name>
</gene>
<dbReference type="EMBL" id="UYSL01003008">
    <property type="protein sequence ID" value="VDL66145.1"/>
    <property type="molecule type" value="Genomic_DNA"/>
</dbReference>
<dbReference type="SUPFAM" id="SSF90096">
    <property type="entry name" value="Subunits of heterodimeric actin filament capping protein Capz"/>
    <property type="match status" value="1"/>
</dbReference>
<dbReference type="GO" id="GO:0030036">
    <property type="term" value="P:actin cytoskeleton organization"/>
    <property type="evidence" value="ECO:0007669"/>
    <property type="project" value="TreeGrafter"/>
</dbReference>
<dbReference type="Pfam" id="PF01267">
    <property type="entry name" value="F-actin_cap_A"/>
    <property type="match status" value="1"/>
</dbReference>
<dbReference type="InterPro" id="IPR002189">
    <property type="entry name" value="CapZ_alpha"/>
</dbReference>
<sequence>MSDNTFKALRRQLPVVRTKMDWHKVQSYRIGQEMKPQ</sequence>
<keyword evidence="4" id="KW-1185">Reference proteome</keyword>
<evidence type="ECO:0000256" key="1">
    <source>
        <dbReference type="ARBA" id="ARBA00022467"/>
    </source>
</evidence>
<dbReference type="AlphaFoldDB" id="A0A0N4XJ53"/>
<reference evidence="5" key="1">
    <citation type="submission" date="2017-02" db="UniProtKB">
        <authorList>
            <consortium name="WormBaseParasite"/>
        </authorList>
    </citation>
    <scope>IDENTIFICATION</scope>
</reference>
<keyword evidence="2" id="KW-0009">Actin-binding</keyword>
<reference evidence="3 4" key="2">
    <citation type="submission" date="2018-11" db="EMBL/GenBank/DDBJ databases">
        <authorList>
            <consortium name="Pathogen Informatics"/>
        </authorList>
    </citation>
    <scope>NUCLEOTIDE SEQUENCE [LARGE SCALE GENOMIC DNA]</scope>
</reference>
<organism evidence="5">
    <name type="scientific">Nippostrongylus brasiliensis</name>
    <name type="common">Rat hookworm</name>
    <dbReference type="NCBI Taxonomy" id="27835"/>
    <lineage>
        <taxon>Eukaryota</taxon>
        <taxon>Metazoa</taxon>
        <taxon>Ecdysozoa</taxon>
        <taxon>Nematoda</taxon>
        <taxon>Chromadorea</taxon>
        <taxon>Rhabditida</taxon>
        <taxon>Rhabditina</taxon>
        <taxon>Rhabditomorpha</taxon>
        <taxon>Strongyloidea</taxon>
        <taxon>Heligmosomidae</taxon>
        <taxon>Nippostrongylus</taxon>
    </lineage>
</organism>
<dbReference type="GO" id="GO:0008290">
    <property type="term" value="C:F-actin capping protein complex"/>
    <property type="evidence" value="ECO:0007669"/>
    <property type="project" value="UniProtKB-UniRule"/>
</dbReference>
<comment type="function">
    <text evidence="2">F-actin-capping proteins bind in a Ca(2+)-independent manner to the fast growing ends of actin filaments (barbed end) thereby blocking the exchange of subunits at these ends. Unlike other capping proteins (such as gelsolin and severin), these proteins do not sever actin filaments.</text>
</comment>
<evidence type="ECO:0000313" key="4">
    <source>
        <dbReference type="Proteomes" id="UP000271162"/>
    </source>
</evidence>
<dbReference type="GO" id="GO:0030863">
    <property type="term" value="C:cortical cytoskeleton"/>
    <property type="evidence" value="ECO:0007669"/>
    <property type="project" value="TreeGrafter"/>
</dbReference>
<dbReference type="STRING" id="27835.A0A0N4XJ53"/>
<comment type="subunit">
    <text evidence="2">Heterodimer of an alpha and a beta subunit.</text>
</comment>
<evidence type="ECO:0000313" key="5">
    <source>
        <dbReference type="WBParaSite" id="NBR_0000255501-mRNA-1"/>
    </source>
</evidence>
<proteinExistence type="inferred from homology"/>
<dbReference type="Proteomes" id="UP000271162">
    <property type="component" value="Unassembled WGS sequence"/>
</dbReference>
<dbReference type="PANTHER" id="PTHR10653">
    <property type="entry name" value="F-ACTIN-CAPPING PROTEIN SUBUNIT ALPHA"/>
    <property type="match status" value="1"/>
</dbReference>
<name>A0A0N4XJ53_NIPBR</name>
<keyword evidence="1 2" id="KW-0117">Actin capping</keyword>
<dbReference type="WBParaSite" id="NBR_0000255501-mRNA-1">
    <property type="protein sequence ID" value="NBR_0000255501-mRNA-1"/>
    <property type="gene ID" value="NBR_0000255501"/>
</dbReference>
<evidence type="ECO:0000256" key="2">
    <source>
        <dbReference type="RuleBase" id="RU365077"/>
    </source>
</evidence>
<protein>
    <recommendedName>
        <fullName evidence="2">F-actin-capping protein subunit alpha</fullName>
    </recommendedName>
</protein>
<dbReference type="GO" id="GO:0051016">
    <property type="term" value="P:barbed-end actin filament capping"/>
    <property type="evidence" value="ECO:0007669"/>
    <property type="project" value="UniProtKB-UniRule"/>
</dbReference>
<dbReference type="PANTHER" id="PTHR10653:SF0">
    <property type="entry name" value="F-ACTIN-CAPPING PROTEIN SUBUNIT ALPHA"/>
    <property type="match status" value="1"/>
</dbReference>
<comment type="similarity">
    <text evidence="2">Belongs to the F-actin-capping protein alpha subunit family.</text>
</comment>
<evidence type="ECO:0000313" key="3">
    <source>
        <dbReference type="EMBL" id="VDL66145.1"/>
    </source>
</evidence>
<dbReference type="InterPro" id="IPR037282">
    <property type="entry name" value="CapZ_alpha/beta"/>
</dbReference>
<accession>A0A0N4XJ53</accession>
<dbReference type="OMA" id="VACIEDH"/>
<dbReference type="GO" id="GO:0051015">
    <property type="term" value="F:actin filament binding"/>
    <property type="evidence" value="ECO:0007669"/>
    <property type="project" value="TreeGrafter"/>
</dbReference>